<feature type="region of interest" description="Disordered" evidence="1">
    <location>
        <begin position="1"/>
        <end position="39"/>
    </location>
</feature>
<keyword evidence="3" id="KW-1185">Reference proteome</keyword>
<gene>
    <name evidence="2" type="ORF">EYF80_016382</name>
</gene>
<accession>A0A4Z2I663</accession>
<dbReference type="EMBL" id="SRLO01000125">
    <property type="protein sequence ID" value="TNN73428.1"/>
    <property type="molecule type" value="Genomic_DNA"/>
</dbReference>
<organism evidence="2 3">
    <name type="scientific">Liparis tanakae</name>
    <name type="common">Tanaka's snailfish</name>
    <dbReference type="NCBI Taxonomy" id="230148"/>
    <lineage>
        <taxon>Eukaryota</taxon>
        <taxon>Metazoa</taxon>
        <taxon>Chordata</taxon>
        <taxon>Craniata</taxon>
        <taxon>Vertebrata</taxon>
        <taxon>Euteleostomi</taxon>
        <taxon>Actinopterygii</taxon>
        <taxon>Neopterygii</taxon>
        <taxon>Teleostei</taxon>
        <taxon>Neoteleostei</taxon>
        <taxon>Acanthomorphata</taxon>
        <taxon>Eupercaria</taxon>
        <taxon>Perciformes</taxon>
        <taxon>Cottioidei</taxon>
        <taxon>Cottales</taxon>
        <taxon>Liparidae</taxon>
        <taxon>Liparis</taxon>
    </lineage>
</organism>
<dbReference type="AlphaFoldDB" id="A0A4Z2I663"/>
<dbReference type="Proteomes" id="UP000314294">
    <property type="component" value="Unassembled WGS sequence"/>
</dbReference>
<comment type="caution">
    <text evidence="2">The sequence shown here is derived from an EMBL/GenBank/DDBJ whole genome shotgun (WGS) entry which is preliminary data.</text>
</comment>
<feature type="compositionally biased region" description="Polar residues" evidence="1">
    <location>
        <begin position="1"/>
        <end position="13"/>
    </location>
</feature>
<reference evidence="2 3" key="1">
    <citation type="submission" date="2019-03" db="EMBL/GenBank/DDBJ databases">
        <title>First draft genome of Liparis tanakae, snailfish: a comprehensive survey of snailfish specific genes.</title>
        <authorList>
            <person name="Kim W."/>
            <person name="Song I."/>
            <person name="Jeong J.-H."/>
            <person name="Kim D."/>
            <person name="Kim S."/>
            <person name="Ryu S."/>
            <person name="Song J.Y."/>
            <person name="Lee S.K."/>
        </authorList>
    </citation>
    <scope>NUCLEOTIDE SEQUENCE [LARGE SCALE GENOMIC DNA]</scope>
    <source>
        <tissue evidence="2">Muscle</tissue>
    </source>
</reference>
<sequence length="159" mass="17526">MAPLSKLQQSVQERPNGRPPGEQYETPSQQIRTRQGDIPSLNCKQDTATLGDSSIFMLSCCEKALTNSALMVSMLVISLGMQICLVSSPYCRCENHRPTADCHRKTRSNPLAPLGPSTPVISPASVKTGIQPVIRLFQRRLPLYATFAPTAMMNVEPRR</sequence>
<evidence type="ECO:0000313" key="2">
    <source>
        <dbReference type="EMBL" id="TNN73428.1"/>
    </source>
</evidence>
<evidence type="ECO:0000313" key="3">
    <source>
        <dbReference type="Proteomes" id="UP000314294"/>
    </source>
</evidence>
<evidence type="ECO:0000256" key="1">
    <source>
        <dbReference type="SAM" id="MobiDB-lite"/>
    </source>
</evidence>
<name>A0A4Z2I663_9TELE</name>
<proteinExistence type="predicted"/>
<protein>
    <submittedName>
        <fullName evidence="2">Uncharacterized protein</fullName>
    </submittedName>
</protein>